<dbReference type="PROSITE" id="PS00633">
    <property type="entry name" value="BROMODOMAIN_1"/>
    <property type="match status" value="1"/>
</dbReference>
<organism evidence="5 6">
    <name type="scientific">Cyclospora cayetanensis</name>
    <dbReference type="NCBI Taxonomy" id="88456"/>
    <lineage>
        <taxon>Eukaryota</taxon>
        <taxon>Sar</taxon>
        <taxon>Alveolata</taxon>
        <taxon>Apicomplexa</taxon>
        <taxon>Conoidasida</taxon>
        <taxon>Coccidia</taxon>
        <taxon>Eucoccidiorida</taxon>
        <taxon>Eimeriorina</taxon>
        <taxon>Eimeriidae</taxon>
        <taxon>Cyclospora</taxon>
    </lineage>
</organism>
<feature type="region of interest" description="Disordered" evidence="3">
    <location>
        <begin position="270"/>
        <end position="298"/>
    </location>
</feature>
<feature type="compositionally biased region" description="Acidic residues" evidence="3">
    <location>
        <begin position="888"/>
        <end position="899"/>
    </location>
</feature>
<feature type="region of interest" description="Disordered" evidence="3">
    <location>
        <begin position="619"/>
        <end position="656"/>
    </location>
</feature>
<sequence length="1180" mass="125362">MPVQGGDVLGSDAAATPCGGMGITHENPKGSGGAPAGAPLARHVKRKLAGLLDAWRRAKCFRLFLEPVDVVQMECPTYYEVIKHPMDLHTMEIKLEKDEYGSEEAFISDLLLVFRNCRTFNDESTPAGKFVLRLCAEAEARSHEDLKKICKDSKLWSVFDPQFCRGKQQKAGSRAKGEGAVRRTAHAAPHGTSSGASPPANTALSATATAALAPAPAGAASHELSGPAQLPVQRFTPDGGAAEDALAPAKLSPANAAHLYAEGMSTRTLLQPRDASGGSDAASAPALTEGVDVSAEASDAGSEMALQQTTNAEPSSAHLDAHAAAALGAPRGPLQAPWSREGSLLGGAAAAAALPGLPDADNCLTGKSWYIYCRDNILRPLKGDRYAYLFLTPVLDSSELPEAVKTSYRSVIARPMDYGNIWTKLTARDYHHPLEFFEEMFLVYSNCMEFNPPNDQQCGWLHRVAERSRDKFLERALVVDLLGEDALDEGSNDAPVAASLLQPSPELQGGEAAAPTGAGTGLESSRKPRSAKQRPLKQTLAQQPLQISQDTAENHQLPAVSAGGNPPVLLGEEGVAIRRIASEDAAATAASAAGAFSGCPPLASPHAIAPVELKDLPDVASAHPLPGNTPPVATHPAPRGSGGGETERSLLPLPTLSDSPRLCDIIETPPAEVLEAMGGPLLEEGPHAANSHSLDAQQHPHQLHSREGMLAPRLRVVVLESARRRGRPPRLLVLPWKGTGQGPLPEGLACRRRLCSVKDPEDTAFAASASAVRGVEAEGGAAAASPAFDGTVKRETFASSSSVGEEAAAADEERGGGTAATRATDPETSLPAETGNAEGSSRSGSSRKVRVKLRVRLKRRCNRREQMGAETRPNGVLGRVFCVGGTDSDADETLDEESQDGIGRDRGAAAATASGSDPLSVVQVLQLASRVGLLPTTAEWREARASLQRHHLQRSQDSAQQQEAHSMQPLREVWGLMRRVQHHSLPVEPSQPSHRGGAAEEETAGRRSGPPVCVTMEELNVWIAAIPGELHLPLHQPKQLLQQRQRMLRLPAVDLLLLHSAPLGLVALAGILQGPQWSRCRWHSLLVVESRKGPSYPLLLLLVGAPFCCCHRSPVCLCLVFPSATGCRQTLHTLRASPFAGRHLASVFRTRLEQQGTPHDEIPSESAQLKRPEARSTRCT</sequence>
<proteinExistence type="predicted"/>
<feature type="region of interest" description="Disordered" evidence="3">
    <location>
        <begin position="1155"/>
        <end position="1180"/>
    </location>
</feature>
<dbReference type="VEuPathDB" id="ToxoDB:LOC34619488"/>
<feature type="domain" description="Bromo" evidence="4">
    <location>
        <begin position="56"/>
        <end position="128"/>
    </location>
</feature>
<dbReference type="AlphaFoldDB" id="A0A1D3D0R7"/>
<dbReference type="VEuPathDB" id="ToxoDB:LOC113147211"/>
<dbReference type="InterPro" id="IPR036427">
    <property type="entry name" value="Bromodomain-like_sf"/>
</dbReference>
<feature type="region of interest" description="Disordered" evidence="3">
    <location>
        <begin position="984"/>
        <end position="1010"/>
    </location>
</feature>
<dbReference type="Proteomes" id="UP000095192">
    <property type="component" value="Unassembled WGS sequence"/>
</dbReference>
<dbReference type="InterPro" id="IPR001487">
    <property type="entry name" value="Bromodomain"/>
</dbReference>
<evidence type="ECO:0000313" key="5">
    <source>
        <dbReference type="EMBL" id="OEH77058.1"/>
    </source>
</evidence>
<evidence type="ECO:0000259" key="4">
    <source>
        <dbReference type="PROSITE" id="PS50014"/>
    </source>
</evidence>
<evidence type="ECO:0000256" key="2">
    <source>
        <dbReference type="PROSITE-ProRule" id="PRU00035"/>
    </source>
</evidence>
<feature type="compositionally biased region" description="Low complexity" evidence="3">
    <location>
        <begin position="798"/>
        <end position="807"/>
    </location>
</feature>
<evidence type="ECO:0000313" key="6">
    <source>
        <dbReference type="Proteomes" id="UP000095192"/>
    </source>
</evidence>
<dbReference type="Gene3D" id="1.20.920.10">
    <property type="entry name" value="Bromodomain-like"/>
    <property type="match status" value="3"/>
</dbReference>
<feature type="region of interest" description="Disordered" evidence="3">
    <location>
        <begin position="168"/>
        <end position="202"/>
    </location>
</feature>
<dbReference type="Pfam" id="PF00439">
    <property type="entry name" value="Bromodomain"/>
    <property type="match status" value="2"/>
</dbReference>
<dbReference type="PANTHER" id="PTHR45926">
    <property type="entry name" value="OSJNBA0053K19.4 PROTEIN"/>
    <property type="match status" value="1"/>
</dbReference>
<dbReference type="PROSITE" id="PS50014">
    <property type="entry name" value="BROMODOMAIN_2"/>
    <property type="match status" value="2"/>
</dbReference>
<feature type="region of interest" description="Disordered" evidence="3">
    <location>
        <begin position="796"/>
        <end position="849"/>
    </location>
</feature>
<gene>
    <name evidence="5" type="ORF">cyc_02662</name>
</gene>
<keyword evidence="6" id="KW-1185">Reference proteome</keyword>
<feature type="compositionally biased region" description="Low complexity" evidence="3">
    <location>
        <begin position="908"/>
        <end position="917"/>
    </location>
</feature>
<dbReference type="PRINTS" id="PR00503">
    <property type="entry name" value="BROMODOMAIN"/>
</dbReference>
<keyword evidence="1 2" id="KW-0103">Bromodomain</keyword>
<feature type="compositionally biased region" description="Low complexity" evidence="3">
    <location>
        <begin position="274"/>
        <end position="284"/>
    </location>
</feature>
<feature type="region of interest" description="Disordered" evidence="3">
    <location>
        <begin position="505"/>
        <end position="543"/>
    </location>
</feature>
<name>A0A1D3D0R7_9EIME</name>
<feature type="domain" description="Bromo" evidence="4">
    <location>
        <begin position="382"/>
        <end position="458"/>
    </location>
</feature>
<feature type="compositionally biased region" description="Basic and acidic residues" evidence="3">
    <location>
        <begin position="1158"/>
        <end position="1180"/>
    </location>
</feature>
<accession>A0A1D3D0R7</accession>
<comment type="caution">
    <text evidence="5">The sequence shown here is derived from an EMBL/GenBank/DDBJ whole genome shotgun (WGS) entry which is preliminary data.</text>
</comment>
<dbReference type="InParanoid" id="A0A1D3D0R7"/>
<feature type="region of interest" description="Disordered" evidence="3">
    <location>
        <begin position="887"/>
        <end position="917"/>
    </location>
</feature>
<dbReference type="SMART" id="SM00297">
    <property type="entry name" value="BROMO"/>
    <property type="match status" value="2"/>
</dbReference>
<evidence type="ECO:0000256" key="1">
    <source>
        <dbReference type="ARBA" id="ARBA00023117"/>
    </source>
</evidence>
<dbReference type="EMBL" id="JROU02001230">
    <property type="protein sequence ID" value="OEH77058.1"/>
    <property type="molecule type" value="Genomic_DNA"/>
</dbReference>
<dbReference type="VEuPathDB" id="ToxoDB:cyc_02662"/>
<dbReference type="InterPro" id="IPR018359">
    <property type="entry name" value="Bromodomain_CS"/>
</dbReference>
<dbReference type="SUPFAM" id="SSF47370">
    <property type="entry name" value="Bromodomain"/>
    <property type="match status" value="2"/>
</dbReference>
<protein>
    <submittedName>
        <fullName evidence="5">Bromodomain-containing protein</fullName>
    </submittedName>
</protein>
<reference evidence="5 6" key="1">
    <citation type="journal article" date="2016" name="BMC Genomics">
        <title>Comparative genomics reveals Cyclospora cayetanensis possesses coccidia-like metabolism and invasion components but unique surface antigens.</title>
        <authorList>
            <person name="Liu S."/>
            <person name="Wang L."/>
            <person name="Zheng H."/>
            <person name="Xu Z."/>
            <person name="Roellig D.M."/>
            <person name="Li N."/>
            <person name="Frace M.A."/>
            <person name="Tang K."/>
            <person name="Arrowood M.J."/>
            <person name="Moss D.M."/>
            <person name="Zhang L."/>
            <person name="Feng Y."/>
            <person name="Xiao L."/>
        </authorList>
    </citation>
    <scope>NUCLEOTIDE SEQUENCE [LARGE SCALE GENOMIC DNA]</scope>
    <source>
        <strain evidence="5 6">CHN_HEN01</strain>
    </source>
</reference>
<evidence type="ECO:0000256" key="3">
    <source>
        <dbReference type="SAM" id="MobiDB-lite"/>
    </source>
</evidence>